<gene>
    <name evidence="2" type="ORF">BP5796_09957</name>
</gene>
<evidence type="ECO:0008006" key="4">
    <source>
        <dbReference type="Google" id="ProtNLM"/>
    </source>
</evidence>
<dbReference type="EMBL" id="PDLN01000015">
    <property type="protein sequence ID" value="RDW65265.1"/>
    <property type="molecule type" value="Genomic_DNA"/>
</dbReference>
<comment type="caution">
    <text evidence="2">The sequence shown here is derived from an EMBL/GenBank/DDBJ whole genome shotgun (WGS) entry which is preliminary data.</text>
</comment>
<dbReference type="PANTHER" id="PTHR36847">
    <property type="entry name" value="AMIDOLIGASE ENZYME"/>
    <property type="match status" value="1"/>
</dbReference>
<dbReference type="OrthoDB" id="412402at2759"/>
<dbReference type="PANTHER" id="PTHR36847:SF1">
    <property type="entry name" value="AMIDOLIGASE ENZYME"/>
    <property type="match status" value="1"/>
</dbReference>
<keyword evidence="3" id="KW-1185">Reference proteome</keyword>
<proteinExistence type="predicted"/>
<sequence length="373" mass="42281">MAPNSSPLRRRLTFGIELEFALATVPIGKPDPHPEDPRQVYFHDPSNPANPPSTTSTFIYTILTHVAQTLTQHHVPAIPILKRSQTTTFSRNWLVKTDASIQPPNPTSALYPHAYRWYAVEVVSPAYYHSPSTTDACRKVIRILREQYRMVVNESCGLHVHVGNGLDGLDGKWLRNLMGVLWTFEAQLESLFPAHRKPRPGQGAEFNFALSCASVLARQAEDQTVGEGSSLAWMITQQKREWGLEQILARRDVAELCGIMASQYGPAIKCLPYHIQGLNPRDTSAGVEGSKKTIEFRQHQGTMDEEAVVMWVETVVLIVEFARDVEEERLMEWLREYIKLDERQFGVVRFLLAIGASLQARYYGREIGVRREQ</sequence>
<evidence type="ECO:0000313" key="2">
    <source>
        <dbReference type="EMBL" id="RDW65265.1"/>
    </source>
</evidence>
<reference evidence="2 3" key="1">
    <citation type="journal article" date="2018" name="IMA Fungus">
        <title>IMA Genome-F 9: Draft genome sequence of Annulohypoxylon stygium, Aspergillus mulundensis, Berkeleyomyces basicola (syn. Thielaviopsis basicola), Ceratocystis smalleyi, two Cercospora beticola strains, Coleophoma cylindrospora, Fusarium fracticaudum, Phialophora cf. hyalina, and Morchella septimelata.</title>
        <authorList>
            <person name="Wingfield B.D."/>
            <person name="Bills G.F."/>
            <person name="Dong Y."/>
            <person name="Huang W."/>
            <person name="Nel W.J."/>
            <person name="Swalarsk-Parry B.S."/>
            <person name="Vaghefi N."/>
            <person name="Wilken P.M."/>
            <person name="An Z."/>
            <person name="de Beer Z.W."/>
            <person name="De Vos L."/>
            <person name="Chen L."/>
            <person name="Duong T.A."/>
            <person name="Gao Y."/>
            <person name="Hammerbacher A."/>
            <person name="Kikkert J.R."/>
            <person name="Li Y."/>
            <person name="Li H."/>
            <person name="Li K."/>
            <person name="Li Q."/>
            <person name="Liu X."/>
            <person name="Ma X."/>
            <person name="Naidoo K."/>
            <person name="Pethybridge S.J."/>
            <person name="Sun J."/>
            <person name="Steenkamp E.T."/>
            <person name="van der Nest M.A."/>
            <person name="van Wyk S."/>
            <person name="Wingfield M.J."/>
            <person name="Xiong C."/>
            <person name="Yue Q."/>
            <person name="Zhang X."/>
        </authorList>
    </citation>
    <scope>NUCLEOTIDE SEQUENCE [LARGE SCALE GENOMIC DNA]</scope>
    <source>
        <strain evidence="2 3">BP5796</strain>
    </source>
</reference>
<protein>
    <recommendedName>
        <fullName evidence="4">Amidoligase enzyme-domain-containing protein</fullName>
    </recommendedName>
</protein>
<organism evidence="2 3">
    <name type="scientific">Coleophoma crateriformis</name>
    <dbReference type="NCBI Taxonomy" id="565419"/>
    <lineage>
        <taxon>Eukaryota</taxon>
        <taxon>Fungi</taxon>
        <taxon>Dikarya</taxon>
        <taxon>Ascomycota</taxon>
        <taxon>Pezizomycotina</taxon>
        <taxon>Leotiomycetes</taxon>
        <taxon>Helotiales</taxon>
        <taxon>Dermateaceae</taxon>
        <taxon>Coleophoma</taxon>
    </lineage>
</organism>
<evidence type="ECO:0000256" key="1">
    <source>
        <dbReference type="SAM" id="MobiDB-lite"/>
    </source>
</evidence>
<dbReference type="Proteomes" id="UP000256328">
    <property type="component" value="Unassembled WGS sequence"/>
</dbReference>
<evidence type="ECO:0000313" key="3">
    <source>
        <dbReference type="Proteomes" id="UP000256328"/>
    </source>
</evidence>
<accession>A0A3D8QU13</accession>
<dbReference type="AlphaFoldDB" id="A0A3D8QU13"/>
<name>A0A3D8QU13_9HELO</name>
<dbReference type="InterPro" id="IPR022025">
    <property type="entry name" value="Amidoligase_2"/>
</dbReference>
<feature type="region of interest" description="Disordered" evidence="1">
    <location>
        <begin position="26"/>
        <end position="49"/>
    </location>
</feature>
<dbReference type="Pfam" id="PF12224">
    <property type="entry name" value="Amidoligase_2"/>
    <property type="match status" value="1"/>
</dbReference>